<name>A0AAD7JD69_9AGAR</name>
<accession>A0AAD7JD69</accession>
<dbReference type="Proteomes" id="UP001215598">
    <property type="component" value="Unassembled WGS sequence"/>
</dbReference>
<sequence>MVDASTDAFIVSSRTPSPSPPSPVTPPTVGDGRPYRPCVQEMSDWLNAELKKVGVETKQVDLGNHVMDGQTLPLPNAILGKIGNDKNKKLS</sequence>
<feature type="region of interest" description="Disordered" evidence="1">
    <location>
        <begin position="1"/>
        <end position="34"/>
    </location>
</feature>
<feature type="compositionally biased region" description="Pro residues" evidence="1">
    <location>
        <begin position="17"/>
        <end position="26"/>
    </location>
</feature>
<comment type="caution">
    <text evidence="2">The sequence shown here is derived from an EMBL/GenBank/DDBJ whole genome shotgun (WGS) entry which is preliminary data.</text>
</comment>
<dbReference type="Gene3D" id="3.40.630.10">
    <property type="entry name" value="Zn peptidases"/>
    <property type="match status" value="1"/>
</dbReference>
<organism evidence="2 3">
    <name type="scientific">Mycena metata</name>
    <dbReference type="NCBI Taxonomy" id="1033252"/>
    <lineage>
        <taxon>Eukaryota</taxon>
        <taxon>Fungi</taxon>
        <taxon>Dikarya</taxon>
        <taxon>Basidiomycota</taxon>
        <taxon>Agaricomycotina</taxon>
        <taxon>Agaricomycetes</taxon>
        <taxon>Agaricomycetidae</taxon>
        <taxon>Agaricales</taxon>
        <taxon>Marasmiineae</taxon>
        <taxon>Mycenaceae</taxon>
        <taxon>Mycena</taxon>
    </lineage>
</organism>
<keyword evidence="3" id="KW-1185">Reference proteome</keyword>
<dbReference type="AlphaFoldDB" id="A0AAD7JD69"/>
<evidence type="ECO:0000256" key="1">
    <source>
        <dbReference type="SAM" id="MobiDB-lite"/>
    </source>
</evidence>
<dbReference type="EMBL" id="JARKIB010000033">
    <property type="protein sequence ID" value="KAJ7762169.1"/>
    <property type="molecule type" value="Genomic_DNA"/>
</dbReference>
<proteinExistence type="predicted"/>
<evidence type="ECO:0000313" key="3">
    <source>
        <dbReference type="Proteomes" id="UP001215598"/>
    </source>
</evidence>
<reference evidence="2" key="1">
    <citation type="submission" date="2023-03" db="EMBL/GenBank/DDBJ databases">
        <title>Massive genome expansion in bonnet fungi (Mycena s.s.) driven by repeated elements and novel gene families across ecological guilds.</title>
        <authorList>
            <consortium name="Lawrence Berkeley National Laboratory"/>
            <person name="Harder C.B."/>
            <person name="Miyauchi S."/>
            <person name="Viragh M."/>
            <person name="Kuo A."/>
            <person name="Thoen E."/>
            <person name="Andreopoulos B."/>
            <person name="Lu D."/>
            <person name="Skrede I."/>
            <person name="Drula E."/>
            <person name="Henrissat B."/>
            <person name="Morin E."/>
            <person name="Kohler A."/>
            <person name="Barry K."/>
            <person name="LaButti K."/>
            <person name="Morin E."/>
            <person name="Salamov A."/>
            <person name="Lipzen A."/>
            <person name="Mereny Z."/>
            <person name="Hegedus B."/>
            <person name="Baldrian P."/>
            <person name="Stursova M."/>
            <person name="Weitz H."/>
            <person name="Taylor A."/>
            <person name="Grigoriev I.V."/>
            <person name="Nagy L.G."/>
            <person name="Martin F."/>
            <person name="Kauserud H."/>
        </authorList>
    </citation>
    <scope>NUCLEOTIDE SEQUENCE</scope>
    <source>
        <strain evidence="2">CBHHK182m</strain>
    </source>
</reference>
<evidence type="ECO:0000313" key="2">
    <source>
        <dbReference type="EMBL" id="KAJ7762169.1"/>
    </source>
</evidence>
<protein>
    <submittedName>
        <fullName evidence="2">Uncharacterized protein</fullName>
    </submittedName>
</protein>
<gene>
    <name evidence="2" type="ORF">B0H16DRAFT_1808656</name>
</gene>